<feature type="compositionally biased region" description="Basic and acidic residues" evidence="1">
    <location>
        <begin position="376"/>
        <end position="393"/>
    </location>
</feature>
<feature type="region of interest" description="Disordered" evidence="1">
    <location>
        <begin position="376"/>
        <end position="396"/>
    </location>
</feature>
<evidence type="ECO:0000313" key="2">
    <source>
        <dbReference type="EMBL" id="KAK8052329.1"/>
    </source>
</evidence>
<proteinExistence type="predicted"/>
<evidence type="ECO:0000256" key="1">
    <source>
        <dbReference type="SAM" id="MobiDB-lite"/>
    </source>
</evidence>
<name>A0ABR1U0B8_9PEZI</name>
<gene>
    <name evidence="2" type="ORF">PG993_003714</name>
</gene>
<keyword evidence="3" id="KW-1185">Reference proteome</keyword>
<organism evidence="2 3">
    <name type="scientific">Apiospora rasikravindrae</name>
    <dbReference type="NCBI Taxonomy" id="990691"/>
    <lineage>
        <taxon>Eukaryota</taxon>
        <taxon>Fungi</taxon>
        <taxon>Dikarya</taxon>
        <taxon>Ascomycota</taxon>
        <taxon>Pezizomycotina</taxon>
        <taxon>Sordariomycetes</taxon>
        <taxon>Xylariomycetidae</taxon>
        <taxon>Amphisphaeriales</taxon>
        <taxon>Apiosporaceae</taxon>
        <taxon>Apiospora</taxon>
    </lineage>
</organism>
<protein>
    <submittedName>
        <fullName evidence="2">Uncharacterized protein</fullName>
    </submittedName>
</protein>
<reference evidence="2 3" key="1">
    <citation type="submission" date="2023-01" db="EMBL/GenBank/DDBJ databases">
        <title>Analysis of 21 Apiospora genomes using comparative genomics revels a genus with tremendous synthesis potential of carbohydrate active enzymes and secondary metabolites.</title>
        <authorList>
            <person name="Sorensen T."/>
        </authorList>
    </citation>
    <scope>NUCLEOTIDE SEQUENCE [LARGE SCALE GENOMIC DNA]</scope>
    <source>
        <strain evidence="2 3">CBS 33761</strain>
    </source>
</reference>
<evidence type="ECO:0000313" key="3">
    <source>
        <dbReference type="Proteomes" id="UP001444661"/>
    </source>
</evidence>
<dbReference type="EMBL" id="JAQQWK010000002">
    <property type="protein sequence ID" value="KAK8052329.1"/>
    <property type="molecule type" value="Genomic_DNA"/>
</dbReference>
<dbReference type="Proteomes" id="UP001444661">
    <property type="component" value="Unassembled WGS sequence"/>
</dbReference>
<comment type="caution">
    <text evidence="2">The sequence shown here is derived from an EMBL/GenBank/DDBJ whole genome shotgun (WGS) entry which is preliminary data.</text>
</comment>
<feature type="compositionally biased region" description="Low complexity" evidence="1">
    <location>
        <begin position="212"/>
        <end position="224"/>
    </location>
</feature>
<sequence>MATNNDSARFTYPMFAVFHPTRHSREENTIQTYPHLIQQPVTMDASYGSPASTLFRFTAPLTDGTLLYVQVLPNRIESLARIPCDDPHDTPELDAVRNQLGTVRLVRLHFRLRESGDLIAPVSFEPDRLDPDSNSLHTLRSMTSLAATLDFSVYTRHTALTKSKFTAFHDAIRDSQDAAHVPALEWRADPSRLYNGKGGKVVSTEYASSTASYASTDAADSPPAYTIPPDEEKSTALPAYHQVDQHVAPPVKASKRARSSSGSVDTRPSKRSEPELSAPGISVSESLELRARQVQELGQELGAMLDARIHDLLAPYGTRIRKLEDTIRGLEAKNKHLEEQNTRQQHELVSLKEQLQEGGVSRMGMMEQSQVEFEQRQEDLEQKQAELEKRQDDGEQAAELADIRLDRLEDVLSEDWKGALVEEVRSEAVDKVVGESVDRIRDCLRNA</sequence>
<feature type="region of interest" description="Disordered" evidence="1">
    <location>
        <begin position="246"/>
        <end position="281"/>
    </location>
</feature>
<accession>A0ABR1U0B8</accession>
<feature type="region of interest" description="Disordered" evidence="1">
    <location>
        <begin position="212"/>
        <end position="232"/>
    </location>
</feature>